<evidence type="ECO:0000313" key="3">
    <source>
        <dbReference type="Proteomes" id="UP001529510"/>
    </source>
</evidence>
<organism evidence="2 3">
    <name type="scientific">Cirrhinus mrigala</name>
    <name type="common">Mrigala</name>
    <dbReference type="NCBI Taxonomy" id="683832"/>
    <lineage>
        <taxon>Eukaryota</taxon>
        <taxon>Metazoa</taxon>
        <taxon>Chordata</taxon>
        <taxon>Craniata</taxon>
        <taxon>Vertebrata</taxon>
        <taxon>Euteleostomi</taxon>
        <taxon>Actinopterygii</taxon>
        <taxon>Neopterygii</taxon>
        <taxon>Teleostei</taxon>
        <taxon>Ostariophysi</taxon>
        <taxon>Cypriniformes</taxon>
        <taxon>Cyprinidae</taxon>
        <taxon>Labeoninae</taxon>
        <taxon>Labeonini</taxon>
        <taxon>Cirrhinus</taxon>
    </lineage>
</organism>
<reference evidence="2 3" key="1">
    <citation type="submission" date="2024-05" db="EMBL/GenBank/DDBJ databases">
        <title>Genome sequencing and assembly of Indian major carp, Cirrhinus mrigala (Hamilton, 1822).</title>
        <authorList>
            <person name="Mohindra V."/>
            <person name="Chowdhury L.M."/>
            <person name="Lal K."/>
            <person name="Jena J.K."/>
        </authorList>
    </citation>
    <scope>NUCLEOTIDE SEQUENCE [LARGE SCALE GENOMIC DNA]</scope>
    <source>
        <strain evidence="2">CM1030</strain>
        <tissue evidence="2">Blood</tissue>
    </source>
</reference>
<protein>
    <submittedName>
        <fullName evidence="2">Uncharacterized protein</fullName>
    </submittedName>
</protein>
<feature type="non-terminal residue" evidence="2">
    <location>
        <position position="112"/>
    </location>
</feature>
<name>A0ABD0MKL2_CIRMR</name>
<feature type="compositionally biased region" description="Gly residues" evidence="1">
    <location>
        <begin position="74"/>
        <end position="88"/>
    </location>
</feature>
<dbReference type="Proteomes" id="UP001529510">
    <property type="component" value="Unassembled WGS sequence"/>
</dbReference>
<keyword evidence="3" id="KW-1185">Reference proteome</keyword>
<sequence>MVGGGSGRGRTSGRRTNKVQGGSNGGRSQRGDRRDLEQEEPGETQAAAMTVAHGGADGGRSHGGGRADDSRGPTDGGGAGGARGGGGETKIQIRRAKAEPKALATEAEAAIR</sequence>
<dbReference type="AlphaFoldDB" id="A0ABD0MKL2"/>
<evidence type="ECO:0000313" key="2">
    <source>
        <dbReference type="EMBL" id="KAL0150680.1"/>
    </source>
</evidence>
<feature type="compositionally biased region" description="Gly residues" evidence="1">
    <location>
        <begin position="1"/>
        <end position="10"/>
    </location>
</feature>
<accession>A0ABD0MKL2</accession>
<proteinExistence type="predicted"/>
<feature type="compositionally biased region" description="Gly residues" evidence="1">
    <location>
        <begin position="55"/>
        <end position="64"/>
    </location>
</feature>
<dbReference type="EMBL" id="JAMKFB020000280">
    <property type="protein sequence ID" value="KAL0150680.1"/>
    <property type="molecule type" value="Genomic_DNA"/>
</dbReference>
<evidence type="ECO:0000256" key="1">
    <source>
        <dbReference type="SAM" id="MobiDB-lite"/>
    </source>
</evidence>
<comment type="caution">
    <text evidence="2">The sequence shown here is derived from an EMBL/GenBank/DDBJ whole genome shotgun (WGS) entry which is preliminary data.</text>
</comment>
<feature type="region of interest" description="Disordered" evidence="1">
    <location>
        <begin position="1"/>
        <end position="112"/>
    </location>
</feature>
<gene>
    <name evidence="2" type="ORF">M9458_053984</name>
</gene>